<proteinExistence type="predicted"/>
<sequence length="187" mass="21946">MEKFKWFLASLLIAVSISFISLIIAVLNFSKVLGIFIWIVATTFAMLFAIKFWKKKVATLPKLKPGENRWQGWEKVNSDTTSSYDETNDEAIRLFNTKPWDKRKDILWQGKRKATIVYTDRNGEVTERSITIYGIMPNYYGEMTIRAMCHMRDDWRTFYTNKIIQITTARNKTYGDFSEYMSTELGI</sequence>
<accession>A0ABX4W683</accession>
<feature type="domain" description="WYL" evidence="2">
    <location>
        <begin position="111"/>
        <end position="167"/>
    </location>
</feature>
<evidence type="ECO:0000313" key="3">
    <source>
        <dbReference type="EMBL" id="PNH99264.1"/>
    </source>
</evidence>
<dbReference type="RefSeq" id="WP_102969370.1">
    <property type="nucleotide sequence ID" value="NZ_POSM01000032.1"/>
</dbReference>
<keyword evidence="1" id="KW-0812">Transmembrane</keyword>
<dbReference type="Pfam" id="PF13280">
    <property type="entry name" value="WYL"/>
    <property type="match status" value="1"/>
</dbReference>
<dbReference type="Proteomes" id="UP000236547">
    <property type="component" value="Unassembled WGS sequence"/>
</dbReference>
<keyword evidence="1" id="KW-1133">Transmembrane helix</keyword>
<evidence type="ECO:0000259" key="2">
    <source>
        <dbReference type="Pfam" id="PF13280"/>
    </source>
</evidence>
<evidence type="ECO:0000313" key="4">
    <source>
        <dbReference type="Proteomes" id="UP000236547"/>
    </source>
</evidence>
<evidence type="ECO:0000256" key="1">
    <source>
        <dbReference type="SAM" id="Phobius"/>
    </source>
</evidence>
<name>A0ABX4W683_VIBDI</name>
<feature type="transmembrane region" description="Helical" evidence="1">
    <location>
        <begin position="7"/>
        <end position="29"/>
    </location>
</feature>
<keyword evidence="1" id="KW-0472">Membrane</keyword>
<dbReference type="EMBL" id="POSM01000032">
    <property type="protein sequence ID" value="PNH99264.1"/>
    <property type="molecule type" value="Genomic_DNA"/>
</dbReference>
<keyword evidence="4" id="KW-1185">Reference proteome</keyword>
<organism evidence="3 4">
    <name type="scientific">Vibrio diazotrophicus</name>
    <dbReference type="NCBI Taxonomy" id="685"/>
    <lineage>
        <taxon>Bacteria</taxon>
        <taxon>Pseudomonadati</taxon>
        <taxon>Pseudomonadota</taxon>
        <taxon>Gammaproteobacteria</taxon>
        <taxon>Vibrionales</taxon>
        <taxon>Vibrionaceae</taxon>
        <taxon>Vibrio</taxon>
    </lineage>
</organism>
<protein>
    <recommendedName>
        <fullName evidence="2">WYL domain-containing protein</fullName>
    </recommendedName>
</protein>
<feature type="transmembrane region" description="Helical" evidence="1">
    <location>
        <begin position="35"/>
        <end position="53"/>
    </location>
</feature>
<dbReference type="InterPro" id="IPR026881">
    <property type="entry name" value="WYL_dom"/>
</dbReference>
<gene>
    <name evidence="3" type="ORF">C1O25_18090</name>
</gene>
<comment type="caution">
    <text evidence="3">The sequence shown here is derived from an EMBL/GenBank/DDBJ whole genome shotgun (WGS) entry which is preliminary data.</text>
</comment>
<reference evidence="3 4" key="1">
    <citation type="submission" date="2018-01" db="EMBL/GenBank/DDBJ databases">
        <title>Draft genome sequences of six Vibrio diazotrophicus strains isolated from deep-sea sediments of the Baltic Sea.</title>
        <authorList>
            <person name="Castillo D."/>
            <person name="Vandieken V."/>
            <person name="Chiang O."/>
            <person name="Middelboe M."/>
        </authorList>
    </citation>
    <scope>NUCLEOTIDE SEQUENCE [LARGE SCALE GENOMIC DNA]</scope>
    <source>
        <strain evidence="3 4">65.10M</strain>
    </source>
</reference>